<organism evidence="10 11">
    <name type="scientific">Pseudofulvimonas gallinarii</name>
    <dbReference type="NCBI Taxonomy" id="634155"/>
    <lineage>
        <taxon>Bacteria</taxon>
        <taxon>Pseudomonadati</taxon>
        <taxon>Pseudomonadota</taxon>
        <taxon>Gammaproteobacteria</taxon>
        <taxon>Lysobacterales</taxon>
        <taxon>Rhodanobacteraceae</taxon>
        <taxon>Pseudofulvimonas</taxon>
    </lineage>
</organism>
<dbReference type="CDD" id="cd00082">
    <property type="entry name" value="HisKA"/>
    <property type="match status" value="1"/>
</dbReference>
<dbReference type="PANTHER" id="PTHR43065">
    <property type="entry name" value="SENSOR HISTIDINE KINASE"/>
    <property type="match status" value="1"/>
</dbReference>
<dbReference type="EMBL" id="SMAF01000003">
    <property type="protein sequence ID" value="TCT00404.1"/>
    <property type="molecule type" value="Genomic_DNA"/>
</dbReference>
<dbReference type="PANTHER" id="PTHR43065:SF16">
    <property type="entry name" value="SENSORY HISTIDINE KINASE_PHOSPHATASE NTRB"/>
    <property type="match status" value="1"/>
</dbReference>
<keyword evidence="11" id="KW-1185">Reference proteome</keyword>
<evidence type="ECO:0000256" key="8">
    <source>
        <dbReference type="ARBA" id="ARBA00023012"/>
    </source>
</evidence>
<sequence length="342" mass="35995">MAMPDTGTPAKACVPPSAVGTAAPLLNQMTTALGWLDGMRLAWANMALLAMLGRSRLPASGLALDVLLDDAPRLADALARLSGEPSTARLPDLRLRAGGPATVVQLTRLDEGGVLLEAWPGEAPSAVPVSASLRSLAHELKNPLGGLRGAAQLISRRVLDADLRTYAQVIVDEVDRLAALTGRLLAAESRKPMAAVNVNGVLERLRLLLAADGVQVERDYDPSLPECLGDSDRLLQMFLNLGRNAVEAGASRVRLRTRHEHAAALPAGRAPALRVDLIDDGRGVPESLRSVLFLPLVSGREGGTGLGLAMAHEIASEHGGRIAFESRPGHTVFSTWLPVAPA</sequence>
<keyword evidence="5" id="KW-0547">Nucleotide-binding</keyword>
<dbReference type="InterPro" id="IPR004358">
    <property type="entry name" value="Sig_transdc_His_kin-like_C"/>
</dbReference>
<name>A0A4R3LJR4_9GAMM</name>
<dbReference type="Pfam" id="PF02518">
    <property type="entry name" value="HATPase_c"/>
    <property type="match status" value="1"/>
</dbReference>
<evidence type="ECO:0000256" key="6">
    <source>
        <dbReference type="ARBA" id="ARBA00022777"/>
    </source>
</evidence>
<evidence type="ECO:0000256" key="3">
    <source>
        <dbReference type="ARBA" id="ARBA00022553"/>
    </source>
</evidence>
<dbReference type="SUPFAM" id="SSF55874">
    <property type="entry name" value="ATPase domain of HSP90 chaperone/DNA topoisomerase II/histidine kinase"/>
    <property type="match status" value="1"/>
</dbReference>
<feature type="domain" description="Histidine kinase" evidence="9">
    <location>
        <begin position="135"/>
        <end position="341"/>
    </location>
</feature>
<proteinExistence type="predicted"/>
<evidence type="ECO:0000256" key="2">
    <source>
        <dbReference type="ARBA" id="ARBA00012438"/>
    </source>
</evidence>
<dbReference type="InterPro" id="IPR036097">
    <property type="entry name" value="HisK_dim/P_sf"/>
</dbReference>
<keyword evidence="4" id="KW-0808">Transferase</keyword>
<dbReference type="AlphaFoldDB" id="A0A4R3LJR4"/>
<dbReference type="SUPFAM" id="SSF47384">
    <property type="entry name" value="Homodimeric domain of signal transducing histidine kinase"/>
    <property type="match status" value="1"/>
</dbReference>
<dbReference type="Pfam" id="PF00512">
    <property type="entry name" value="HisKA"/>
    <property type="match status" value="1"/>
</dbReference>
<dbReference type="InterPro" id="IPR005467">
    <property type="entry name" value="His_kinase_dom"/>
</dbReference>
<evidence type="ECO:0000256" key="5">
    <source>
        <dbReference type="ARBA" id="ARBA00022741"/>
    </source>
</evidence>
<keyword evidence="7" id="KW-0067">ATP-binding</keyword>
<dbReference type="PRINTS" id="PR00344">
    <property type="entry name" value="BCTRLSENSOR"/>
</dbReference>
<comment type="catalytic activity">
    <reaction evidence="1">
        <text>ATP + protein L-histidine = ADP + protein N-phospho-L-histidine.</text>
        <dbReference type="EC" id="2.7.13.3"/>
    </reaction>
</comment>
<dbReference type="InterPro" id="IPR003594">
    <property type="entry name" value="HATPase_dom"/>
</dbReference>
<evidence type="ECO:0000313" key="11">
    <source>
        <dbReference type="Proteomes" id="UP000294599"/>
    </source>
</evidence>
<accession>A0A4R3LJR4</accession>
<protein>
    <recommendedName>
        <fullName evidence="2">histidine kinase</fullName>
        <ecNumber evidence="2">2.7.13.3</ecNumber>
    </recommendedName>
</protein>
<evidence type="ECO:0000259" key="9">
    <source>
        <dbReference type="PROSITE" id="PS50109"/>
    </source>
</evidence>
<dbReference type="SMART" id="SM00387">
    <property type="entry name" value="HATPase_c"/>
    <property type="match status" value="1"/>
</dbReference>
<evidence type="ECO:0000256" key="4">
    <source>
        <dbReference type="ARBA" id="ARBA00022679"/>
    </source>
</evidence>
<reference evidence="10 11" key="1">
    <citation type="submission" date="2019-03" db="EMBL/GenBank/DDBJ databases">
        <title>Genomic Encyclopedia of Type Strains, Phase IV (KMG-IV): sequencing the most valuable type-strain genomes for metagenomic binning, comparative biology and taxonomic classification.</title>
        <authorList>
            <person name="Goeker M."/>
        </authorList>
    </citation>
    <scope>NUCLEOTIDE SEQUENCE [LARGE SCALE GENOMIC DNA]</scope>
    <source>
        <strain evidence="10 11">DSM 21944</strain>
    </source>
</reference>
<evidence type="ECO:0000256" key="1">
    <source>
        <dbReference type="ARBA" id="ARBA00000085"/>
    </source>
</evidence>
<dbReference type="EC" id="2.7.13.3" evidence="2"/>
<evidence type="ECO:0000313" key="10">
    <source>
        <dbReference type="EMBL" id="TCT00404.1"/>
    </source>
</evidence>
<keyword evidence="8" id="KW-0902">Two-component regulatory system</keyword>
<dbReference type="Gene3D" id="3.30.565.10">
    <property type="entry name" value="Histidine kinase-like ATPase, C-terminal domain"/>
    <property type="match status" value="1"/>
</dbReference>
<keyword evidence="3" id="KW-0597">Phosphoprotein</keyword>
<dbReference type="Gene3D" id="1.10.287.130">
    <property type="match status" value="1"/>
</dbReference>
<dbReference type="GO" id="GO:0005524">
    <property type="term" value="F:ATP binding"/>
    <property type="evidence" value="ECO:0007669"/>
    <property type="project" value="UniProtKB-KW"/>
</dbReference>
<gene>
    <name evidence="10" type="ORF">EDC25_103172</name>
</gene>
<dbReference type="InterPro" id="IPR003661">
    <property type="entry name" value="HisK_dim/P_dom"/>
</dbReference>
<evidence type="ECO:0000256" key="7">
    <source>
        <dbReference type="ARBA" id="ARBA00022840"/>
    </source>
</evidence>
<keyword evidence="6 10" id="KW-0418">Kinase</keyword>
<comment type="caution">
    <text evidence="10">The sequence shown here is derived from an EMBL/GenBank/DDBJ whole genome shotgun (WGS) entry which is preliminary data.</text>
</comment>
<dbReference type="GO" id="GO:0000155">
    <property type="term" value="F:phosphorelay sensor kinase activity"/>
    <property type="evidence" value="ECO:0007669"/>
    <property type="project" value="InterPro"/>
</dbReference>
<dbReference type="InterPro" id="IPR036890">
    <property type="entry name" value="HATPase_C_sf"/>
</dbReference>
<dbReference type="SMART" id="SM00388">
    <property type="entry name" value="HisKA"/>
    <property type="match status" value="1"/>
</dbReference>
<dbReference type="PROSITE" id="PS50109">
    <property type="entry name" value="HIS_KIN"/>
    <property type="match status" value="1"/>
</dbReference>
<dbReference type="Proteomes" id="UP000294599">
    <property type="component" value="Unassembled WGS sequence"/>
</dbReference>
<dbReference type="RefSeq" id="WP_243695096.1">
    <property type="nucleotide sequence ID" value="NZ_JBHLWF010000007.1"/>
</dbReference>